<proteinExistence type="predicted"/>
<accession>A0ABK9NG32</accession>
<sequence length="91" mass="10229">MAINSTSGVMGHSIELDGIDADMAINTPSPMRFNRSLLKTWKELWKSSDECISGFKQVSVKAKQKNSVLTEFRKVDSFLCFLPMFQVPVLT</sequence>
<evidence type="ECO:0000313" key="1">
    <source>
        <dbReference type="EnsemblMetazoa" id="GMOY014166.P1323"/>
    </source>
</evidence>
<dbReference type="Proteomes" id="UP000092444">
    <property type="component" value="Unassembled WGS sequence"/>
</dbReference>
<evidence type="ECO:0000313" key="2">
    <source>
        <dbReference type="Proteomes" id="UP000092444"/>
    </source>
</evidence>
<dbReference type="EMBL" id="CCAG010009096">
    <property type="status" value="NOT_ANNOTATED_CDS"/>
    <property type="molecule type" value="Genomic_DNA"/>
</dbReference>
<keyword evidence="2" id="KW-1185">Reference proteome</keyword>
<reference evidence="1" key="1">
    <citation type="submission" date="2025-05" db="UniProtKB">
        <authorList>
            <consortium name="EnsemblMetazoa"/>
        </authorList>
    </citation>
    <scope>IDENTIFICATION</scope>
    <source>
        <strain evidence="1">Yale</strain>
    </source>
</reference>
<protein>
    <submittedName>
        <fullName evidence="1">Uncharacterized protein</fullName>
    </submittedName>
</protein>
<dbReference type="EnsemblMetazoa" id="GMOY014166.R1323">
    <property type="protein sequence ID" value="GMOY014166.P1323"/>
    <property type="gene ID" value="GMOY014166"/>
</dbReference>
<organism evidence="1 2">
    <name type="scientific">Glossina morsitans morsitans</name>
    <name type="common">Savannah tsetse fly</name>
    <dbReference type="NCBI Taxonomy" id="37546"/>
    <lineage>
        <taxon>Eukaryota</taxon>
        <taxon>Metazoa</taxon>
        <taxon>Ecdysozoa</taxon>
        <taxon>Arthropoda</taxon>
        <taxon>Hexapoda</taxon>
        <taxon>Insecta</taxon>
        <taxon>Pterygota</taxon>
        <taxon>Neoptera</taxon>
        <taxon>Endopterygota</taxon>
        <taxon>Diptera</taxon>
        <taxon>Brachycera</taxon>
        <taxon>Muscomorpha</taxon>
        <taxon>Hippoboscoidea</taxon>
        <taxon>Glossinidae</taxon>
        <taxon>Glossina</taxon>
    </lineage>
</organism>
<name>A0ABK9NG32_GLOMM</name>